<protein>
    <submittedName>
        <fullName evidence="2">Uncharacterized protein</fullName>
    </submittedName>
</protein>
<evidence type="ECO:0000313" key="2">
    <source>
        <dbReference type="EMBL" id="RAI40560.1"/>
    </source>
</evidence>
<name>A0A327KNT9_9BRAD</name>
<evidence type="ECO:0000256" key="1">
    <source>
        <dbReference type="SAM" id="MobiDB-lite"/>
    </source>
</evidence>
<evidence type="ECO:0000313" key="3">
    <source>
        <dbReference type="Proteomes" id="UP000249130"/>
    </source>
</evidence>
<keyword evidence="3" id="KW-1185">Reference proteome</keyword>
<comment type="caution">
    <text evidence="2">The sequence shown here is derived from an EMBL/GenBank/DDBJ whole genome shotgun (WGS) entry which is preliminary data.</text>
</comment>
<dbReference type="EMBL" id="NPEX01000227">
    <property type="protein sequence ID" value="RAI40560.1"/>
    <property type="molecule type" value="Genomic_DNA"/>
</dbReference>
<organism evidence="2 3">
    <name type="scientific">Rhodoplanes roseus</name>
    <dbReference type="NCBI Taxonomy" id="29409"/>
    <lineage>
        <taxon>Bacteria</taxon>
        <taxon>Pseudomonadati</taxon>
        <taxon>Pseudomonadota</taxon>
        <taxon>Alphaproteobacteria</taxon>
        <taxon>Hyphomicrobiales</taxon>
        <taxon>Nitrobacteraceae</taxon>
        <taxon>Rhodoplanes</taxon>
    </lineage>
</organism>
<dbReference type="RefSeq" id="WP_111421442.1">
    <property type="nucleotide sequence ID" value="NZ_NPEX01000227.1"/>
</dbReference>
<feature type="region of interest" description="Disordered" evidence="1">
    <location>
        <begin position="59"/>
        <end position="81"/>
    </location>
</feature>
<dbReference type="AlphaFoldDB" id="A0A327KNT9"/>
<reference evidence="2 3" key="1">
    <citation type="submission" date="2017-07" db="EMBL/GenBank/DDBJ databases">
        <title>Draft Genome Sequences of Select Purple Nonsulfur Bacteria.</title>
        <authorList>
            <person name="Lasarre B."/>
            <person name="Mckinlay J.B."/>
        </authorList>
    </citation>
    <scope>NUCLEOTIDE SEQUENCE [LARGE SCALE GENOMIC DNA]</scope>
    <source>
        <strain evidence="2 3">DSM 5909</strain>
    </source>
</reference>
<proteinExistence type="predicted"/>
<dbReference type="OrthoDB" id="7961623at2"/>
<accession>A0A327KNT9</accession>
<dbReference type="Proteomes" id="UP000249130">
    <property type="component" value="Unassembled WGS sequence"/>
</dbReference>
<gene>
    <name evidence="2" type="ORF">CH341_23495</name>
</gene>
<feature type="compositionally biased region" description="Gly residues" evidence="1">
    <location>
        <begin position="65"/>
        <end position="81"/>
    </location>
</feature>
<sequence length="81" mass="9048">MYYFKGRGFLWHETKGPVLWWPVNWVWFALFELKRMRDDRRAERAERRAAKREAAAKLAAQGVAQGNGAGTPPGTGTAGGA</sequence>